<accession>A0ABZ2LN55</accession>
<name>A0ABZ2LN55_9BACT</name>
<sequence length="464" mass="48694">MKKRLAGILAGTLLSIPTAAQANGRYPASNQFMVHPRNPDIILVRATFGLMLSKDHGQSFHWICEQLFKISGNVDPGVALFGDGSYAIGGLPGLAVSHDDGCSFPFIGGSLKDQYVIDLAVDGSDPRRGVAITATDRPSSSRHVQVFETNDNGTTWTATSAPLDPGYIVTTIDVAPSDPNVLYVGGGVVSTSGRRGIVIRSNDRGRTWSAPTFSDPNAIVFYVSGVDPTDPDRVFVRQLMADPQKGDKLLISHDGFKTFDVVPVEFTASITGTSMTGFAVSPDGTAVAIGGLADGVYIGARPSSGNDYRFHRTSMTPVNCLKYADGVLYGCGYANQEGITSFVIGKSHDDGATWTPMVKTLQNIAGPLPVNHCASDSPYAATCPAAWEQQRCMFVKFGDPCIDVRTGDAGQADPGSPPSGSSGGGDSGCGILPRTAPKAAMGIAAFVLTVALIARRVRAGRRAA</sequence>
<dbReference type="Proteomes" id="UP001370348">
    <property type="component" value="Chromosome"/>
</dbReference>
<evidence type="ECO:0000313" key="3">
    <source>
        <dbReference type="EMBL" id="WXB12185.1"/>
    </source>
</evidence>
<evidence type="ECO:0000256" key="2">
    <source>
        <dbReference type="SAM" id="SignalP"/>
    </source>
</evidence>
<dbReference type="InterPro" id="IPR015943">
    <property type="entry name" value="WD40/YVTN_repeat-like_dom_sf"/>
</dbReference>
<dbReference type="RefSeq" id="WP_394821801.1">
    <property type="nucleotide sequence ID" value="NZ_CP089984.1"/>
</dbReference>
<dbReference type="Gene3D" id="2.130.10.10">
    <property type="entry name" value="YVTN repeat-like/Quinoprotein amine dehydrogenase"/>
    <property type="match status" value="1"/>
</dbReference>
<protein>
    <recommendedName>
        <fullName evidence="5">Exo-alpha-sialidase</fullName>
    </recommendedName>
</protein>
<dbReference type="InterPro" id="IPR036278">
    <property type="entry name" value="Sialidase_sf"/>
</dbReference>
<dbReference type="EMBL" id="CP089984">
    <property type="protein sequence ID" value="WXB12185.1"/>
    <property type="molecule type" value="Genomic_DNA"/>
</dbReference>
<feature type="region of interest" description="Disordered" evidence="1">
    <location>
        <begin position="406"/>
        <end position="429"/>
    </location>
</feature>
<dbReference type="SUPFAM" id="SSF110296">
    <property type="entry name" value="Oligoxyloglucan reducing end-specific cellobiohydrolase"/>
    <property type="match status" value="1"/>
</dbReference>
<organism evidence="3 4">
    <name type="scientific">Pendulispora albinea</name>
    <dbReference type="NCBI Taxonomy" id="2741071"/>
    <lineage>
        <taxon>Bacteria</taxon>
        <taxon>Pseudomonadati</taxon>
        <taxon>Myxococcota</taxon>
        <taxon>Myxococcia</taxon>
        <taxon>Myxococcales</taxon>
        <taxon>Sorangiineae</taxon>
        <taxon>Pendulisporaceae</taxon>
        <taxon>Pendulispora</taxon>
    </lineage>
</organism>
<evidence type="ECO:0000256" key="1">
    <source>
        <dbReference type="SAM" id="MobiDB-lite"/>
    </source>
</evidence>
<feature type="chain" id="PRO_5046488993" description="Exo-alpha-sialidase" evidence="2">
    <location>
        <begin position="23"/>
        <end position="464"/>
    </location>
</feature>
<gene>
    <name evidence="3" type="ORF">LZC94_30565</name>
</gene>
<dbReference type="SUPFAM" id="SSF50939">
    <property type="entry name" value="Sialidases"/>
    <property type="match status" value="1"/>
</dbReference>
<reference evidence="3 4" key="1">
    <citation type="submission" date="2021-12" db="EMBL/GenBank/DDBJ databases">
        <title>Discovery of the Pendulisporaceae a myxobacterial family with distinct sporulation behavior and unique specialized metabolism.</title>
        <authorList>
            <person name="Garcia R."/>
            <person name="Popoff A."/>
            <person name="Bader C.D."/>
            <person name="Loehr J."/>
            <person name="Walesch S."/>
            <person name="Walt C."/>
            <person name="Boldt J."/>
            <person name="Bunk B."/>
            <person name="Haeckl F.J.F.P.J."/>
            <person name="Gunesch A.P."/>
            <person name="Birkelbach J."/>
            <person name="Nuebel U."/>
            <person name="Pietschmann T."/>
            <person name="Bach T."/>
            <person name="Mueller R."/>
        </authorList>
    </citation>
    <scope>NUCLEOTIDE SEQUENCE [LARGE SCALE GENOMIC DNA]</scope>
    <source>
        <strain evidence="3 4">MSr11954</strain>
    </source>
</reference>
<dbReference type="CDD" id="cd15482">
    <property type="entry name" value="Sialidase_non-viral"/>
    <property type="match status" value="2"/>
</dbReference>
<keyword evidence="4" id="KW-1185">Reference proteome</keyword>
<proteinExistence type="predicted"/>
<evidence type="ECO:0000313" key="4">
    <source>
        <dbReference type="Proteomes" id="UP001370348"/>
    </source>
</evidence>
<feature type="signal peptide" evidence="2">
    <location>
        <begin position="1"/>
        <end position="22"/>
    </location>
</feature>
<keyword evidence="2" id="KW-0732">Signal</keyword>
<evidence type="ECO:0008006" key="5">
    <source>
        <dbReference type="Google" id="ProtNLM"/>
    </source>
</evidence>